<evidence type="ECO:0000256" key="2">
    <source>
        <dbReference type="ARBA" id="ARBA00022490"/>
    </source>
</evidence>
<dbReference type="InterPro" id="IPR036872">
    <property type="entry name" value="CH_dom_sf"/>
</dbReference>
<evidence type="ECO:0000313" key="10">
    <source>
        <dbReference type="Proteomes" id="UP001567538"/>
    </source>
</evidence>
<keyword evidence="2" id="KW-0963">Cytoplasm</keyword>
<protein>
    <submittedName>
        <fullName evidence="9">Abnormal spindle-like microcephaly-associated protein isoform X1</fullName>
    </submittedName>
</protein>
<evidence type="ECO:0000256" key="6">
    <source>
        <dbReference type="SAM" id="Coils"/>
    </source>
</evidence>
<comment type="caution">
    <text evidence="9">The sequence shown here is derived from an EMBL/GenBank/DDBJ whole genome shotgun (WGS) entry which is preliminary data.</text>
</comment>
<dbReference type="Proteomes" id="UP001567538">
    <property type="component" value="Unassembled WGS sequence"/>
</dbReference>
<evidence type="ECO:0000256" key="4">
    <source>
        <dbReference type="ARBA" id="ARBA00022860"/>
    </source>
</evidence>
<dbReference type="PROSITE" id="PS50096">
    <property type="entry name" value="IQ"/>
    <property type="match status" value="11"/>
</dbReference>
<dbReference type="PANTHER" id="PTHR22706:SF1">
    <property type="entry name" value="ASSEMBLY FACTOR FOR SPINDLE MICROTUBULES"/>
    <property type="match status" value="1"/>
</dbReference>
<dbReference type="SMART" id="SM00015">
    <property type="entry name" value="IQ"/>
    <property type="match status" value="16"/>
</dbReference>
<dbReference type="InterPro" id="IPR016024">
    <property type="entry name" value="ARM-type_fold"/>
</dbReference>
<accession>A0ABD1G0R7</accession>
<dbReference type="SUPFAM" id="SSF47576">
    <property type="entry name" value="Calponin-homology domain, CH-domain"/>
    <property type="match status" value="1"/>
</dbReference>
<dbReference type="SUPFAM" id="SSF52540">
    <property type="entry name" value="P-loop containing nucleoside triphosphate hydrolases"/>
    <property type="match status" value="5"/>
</dbReference>
<dbReference type="EMBL" id="JBEAFC010000011">
    <property type="protein sequence ID" value="KAL1537350.1"/>
    <property type="molecule type" value="Genomic_DNA"/>
</dbReference>
<evidence type="ECO:0000259" key="8">
    <source>
        <dbReference type="PROSITE" id="PS50021"/>
    </source>
</evidence>
<dbReference type="InterPro" id="IPR027417">
    <property type="entry name" value="P-loop_NTPase"/>
</dbReference>
<dbReference type="CDD" id="cd21223">
    <property type="entry name" value="CH_ASPM_rpt1"/>
    <property type="match status" value="1"/>
</dbReference>
<dbReference type="InterPro" id="IPR051185">
    <property type="entry name" value="ASPM"/>
</dbReference>
<feature type="coiled-coil region" evidence="6">
    <location>
        <begin position="1399"/>
        <end position="1426"/>
    </location>
</feature>
<dbReference type="Pfam" id="PF00612">
    <property type="entry name" value="IQ"/>
    <property type="match status" value="10"/>
</dbReference>
<dbReference type="InterPro" id="IPR000225">
    <property type="entry name" value="Armadillo"/>
</dbReference>
<dbReference type="SUPFAM" id="SSF48371">
    <property type="entry name" value="ARM repeat"/>
    <property type="match status" value="1"/>
</dbReference>
<dbReference type="SMART" id="SM00185">
    <property type="entry name" value="ARM"/>
    <property type="match status" value="1"/>
</dbReference>
<dbReference type="InterPro" id="IPR011989">
    <property type="entry name" value="ARM-like"/>
</dbReference>
<dbReference type="Pfam" id="PF00307">
    <property type="entry name" value="CH"/>
    <property type="match status" value="1"/>
</dbReference>
<feature type="compositionally biased region" description="Polar residues" evidence="7">
    <location>
        <begin position="30"/>
        <end position="39"/>
    </location>
</feature>
<keyword evidence="10" id="KW-1185">Reference proteome</keyword>
<dbReference type="PANTHER" id="PTHR22706">
    <property type="entry name" value="ASSEMBLY FACTOR FOR SPINDLE MICROTUBULES"/>
    <property type="match status" value="1"/>
</dbReference>
<dbReference type="PROSITE" id="PS50021">
    <property type="entry name" value="CH"/>
    <property type="match status" value="1"/>
</dbReference>
<keyword evidence="4" id="KW-0112">Calmodulin-binding</keyword>
<keyword evidence="3" id="KW-0677">Repeat</keyword>
<dbReference type="GO" id="GO:0005737">
    <property type="term" value="C:cytoplasm"/>
    <property type="evidence" value="ECO:0007669"/>
    <property type="project" value="UniProtKB-SubCell"/>
</dbReference>
<proteinExistence type="predicted"/>
<dbReference type="GO" id="GO:0005516">
    <property type="term" value="F:calmodulin binding"/>
    <property type="evidence" value="ECO:0007669"/>
    <property type="project" value="UniProtKB-KW"/>
</dbReference>
<comment type="subcellular location">
    <subcellularLocation>
        <location evidence="1">Cytoplasm</location>
    </subcellularLocation>
</comment>
<reference evidence="9 10" key="1">
    <citation type="submission" date="2024-06" db="EMBL/GenBank/DDBJ databases">
        <title>A chromosome level genome sequence of Diviner's sage (Salvia divinorum).</title>
        <authorList>
            <person name="Ford S.A."/>
            <person name="Ro D.-K."/>
            <person name="Ness R.W."/>
            <person name="Phillips M.A."/>
        </authorList>
    </citation>
    <scope>NUCLEOTIDE SEQUENCE [LARGE SCALE GENOMIC DNA]</scope>
    <source>
        <strain evidence="9">SAF-2024a</strain>
        <tissue evidence="9">Leaf</tissue>
    </source>
</reference>
<sequence>MDSRKRKPNLKHSSPLPNPPSSSIFRDISNLKTPQQPSRRPTFPASPHFFSALKNTPSSSLRRGPKTSALKSKAARRLKAFESEQSKSARHAQSEKEKSLRSLARSLTVWLNFLFENPSSCGCDPSLFTGELNGGEEKEAIVNNGKRESLHSRAVGVDGPWRGPKRQRDLLWRGEGNGESAKNGFSNSMFSGLRSSLQEICSFDDLKERMRMYLSLGSCKEIFEAMTQVTKNIDEGRLKMRASCPIMSDVGMKEKAMRYLMSYNPIWLRIGLNIILGGDSLLPNDNVNSEPENTFLRMVLEKQFFTHAGLAKAHAYNKQVEGLYRPGYYEKLGNVILKRFLLLVIIIDRAKCQTSLPLKYGIDGLDGGSPPMFTLKSAIKSSRQLVIDFLSSDVMHGEGSVVAHLAIVGYSVTYQQNPLVEYDFRISNLFEDLCDGIRLCRAIGLLRRDSSILTKVVVPSDTQKKSLFNCGNALKYLRQAGVSLLDEDGTEVMEEDVVSGDKELTLSLLWNMFVNLQLPLLINKSLISEEISNIRGVVDHSITQAPLVLLLNWIQAVCATYELKVESHSSLLDGKAMWCLLDFYFRKEHDCSCSFKDPCGTKNEVSIMSAIEYTDAVHNFILSQKLTSLLGNFPEVLQVSDILEHNGASNGKSVIILLVFLSIQLLVKRNMDKLNFHKLLGFGCQNSVSSQLISEWSDEKDSKRDFKAIITWWQDMAQQNGKCSLTGKRDNAVQREKTNAATIIQSHYRRLVEHRNYMRITNAALLLHSSILAWLSVKKKKSRLELVTRSELGSSSSRRRHMEKFGIYATLMADRHYFVNLRSTAIVIQQAIRVWLARSHYKARIVCIEGHSLNLTSSATHVEDQADNLRTIAALKIQNFWKEYMIRRSVRGQHIAAAKIQSHYRGWLMRKSFAHKKQAIRAIQNSWKGYIINKSIRRQHLAATNIQIHYRGWLMRKNFACKKQAIRVIQNYWKNYVVSKSIQLQCVAATKIQSHYRSWLMRKSYACKIQAVRTIQNFWKVYIVNKSIRSQHIAATNIQSQYRSWLERKNFACKKRAIRTIERTFQCLKCRREFLMHRKENASAIIIQSHFRGWMARKEVRRQKIIFVSMQSFCRGWIQRKELLLQKDAAIKIQSAFNCMNLRRSFISQRLAAIDIQSFIRGHVTRRRLLGASCSARSKEDKLLQSALKLQRWWRHILLVRIKKKPAIVVQKYVRRWMARKMAKKEKQQVVVIQSYWKGYLARKEAKGQLLDLRLRMQKSAANVDDSRRLINRLVSAISELLNMRSVSGILHTCETLDLATELSEKCCEELVAAGAIATLLKLIRSVSRSIPDQQVLKHALSTLRNLARYPSLAHVLVESHGCVETVFLEFLRNKEEGYFIASVLLKRICKTENGARAIRKSSAILKRLNNLAEELTRKAGNDKRKWKNLPSRENEERRLKEVVELLKIIKVGSRR</sequence>
<keyword evidence="6" id="KW-0175">Coiled coil</keyword>
<dbReference type="PROSITE" id="PS50176">
    <property type="entry name" value="ARM_REPEAT"/>
    <property type="match status" value="1"/>
</dbReference>
<organism evidence="9 10">
    <name type="scientific">Salvia divinorum</name>
    <name type="common">Maria pastora</name>
    <name type="synonym">Diviner's sage</name>
    <dbReference type="NCBI Taxonomy" id="28513"/>
    <lineage>
        <taxon>Eukaryota</taxon>
        <taxon>Viridiplantae</taxon>
        <taxon>Streptophyta</taxon>
        <taxon>Embryophyta</taxon>
        <taxon>Tracheophyta</taxon>
        <taxon>Spermatophyta</taxon>
        <taxon>Magnoliopsida</taxon>
        <taxon>eudicotyledons</taxon>
        <taxon>Gunneridae</taxon>
        <taxon>Pentapetalae</taxon>
        <taxon>asterids</taxon>
        <taxon>lamiids</taxon>
        <taxon>Lamiales</taxon>
        <taxon>Lamiaceae</taxon>
        <taxon>Nepetoideae</taxon>
        <taxon>Mentheae</taxon>
        <taxon>Salviinae</taxon>
        <taxon>Salvia</taxon>
        <taxon>Salvia subgen. Calosphace</taxon>
    </lineage>
</organism>
<evidence type="ECO:0000256" key="1">
    <source>
        <dbReference type="ARBA" id="ARBA00004496"/>
    </source>
</evidence>
<dbReference type="Gene3D" id="1.10.418.10">
    <property type="entry name" value="Calponin-like domain"/>
    <property type="match status" value="1"/>
</dbReference>
<dbReference type="CDD" id="cd23767">
    <property type="entry name" value="IQCD"/>
    <property type="match status" value="2"/>
</dbReference>
<dbReference type="InterPro" id="IPR001715">
    <property type="entry name" value="CH_dom"/>
</dbReference>
<feature type="domain" description="Calponin-homology (CH)" evidence="8">
    <location>
        <begin position="380"/>
        <end position="517"/>
    </location>
</feature>
<gene>
    <name evidence="9" type="ORF">AAHA92_29875</name>
</gene>
<feature type="region of interest" description="Disordered" evidence="7">
    <location>
        <begin position="1"/>
        <end position="71"/>
    </location>
</feature>
<feature type="repeat" description="ARM" evidence="5">
    <location>
        <begin position="1315"/>
        <end position="1362"/>
    </location>
</feature>
<evidence type="ECO:0000256" key="5">
    <source>
        <dbReference type="PROSITE-ProRule" id="PRU00259"/>
    </source>
</evidence>
<evidence type="ECO:0000256" key="3">
    <source>
        <dbReference type="ARBA" id="ARBA00022737"/>
    </source>
</evidence>
<dbReference type="Gene3D" id="1.20.5.190">
    <property type="match status" value="8"/>
</dbReference>
<dbReference type="InterPro" id="IPR000048">
    <property type="entry name" value="IQ_motif_EF-hand-BS"/>
</dbReference>
<evidence type="ECO:0000256" key="7">
    <source>
        <dbReference type="SAM" id="MobiDB-lite"/>
    </source>
</evidence>
<feature type="compositionally biased region" description="Basic residues" evidence="7">
    <location>
        <begin position="1"/>
        <end position="10"/>
    </location>
</feature>
<evidence type="ECO:0000313" key="9">
    <source>
        <dbReference type="EMBL" id="KAL1537350.1"/>
    </source>
</evidence>
<dbReference type="Gene3D" id="1.25.10.10">
    <property type="entry name" value="Leucine-rich Repeat Variant"/>
    <property type="match status" value="1"/>
</dbReference>
<name>A0ABD1G0R7_SALDI</name>